<evidence type="ECO:0000313" key="7">
    <source>
        <dbReference type="Proteomes" id="UP000184300"/>
    </source>
</evidence>
<dbReference type="InterPro" id="IPR050987">
    <property type="entry name" value="AtrR-like"/>
</dbReference>
<dbReference type="GO" id="GO:0003700">
    <property type="term" value="F:DNA-binding transcription factor activity"/>
    <property type="evidence" value="ECO:0007669"/>
    <property type="project" value="InterPro"/>
</dbReference>
<dbReference type="GO" id="GO:0008270">
    <property type="term" value="F:zinc ion binding"/>
    <property type="evidence" value="ECO:0007669"/>
    <property type="project" value="InterPro"/>
</dbReference>
<keyword evidence="4" id="KW-0539">Nucleus</keyword>
<comment type="subcellular location">
    <subcellularLocation>
        <location evidence="1">Nucleus</location>
    </subcellularLocation>
</comment>
<dbReference type="OrthoDB" id="1393670at2759"/>
<dbReference type="CDD" id="cd12148">
    <property type="entry name" value="fungal_TF_MHR"/>
    <property type="match status" value="1"/>
</dbReference>
<evidence type="ECO:0000256" key="2">
    <source>
        <dbReference type="ARBA" id="ARBA00022723"/>
    </source>
</evidence>
<dbReference type="GO" id="GO:0005634">
    <property type="term" value="C:nucleus"/>
    <property type="evidence" value="ECO:0007669"/>
    <property type="project" value="UniProtKB-SubCell"/>
</dbReference>
<evidence type="ECO:0000313" key="6">
    <source>
        <dbReference type="EMBL" id="OJJ82211.1"/>
    </source>
</evidence>
<keyword evidence="7" id="KW-1185">Reference proteome</keyword>
<dbReference type="GeneID" id="34463405"/>
<dbReference type="STRING" id="1160497.A0A1L9VE33"/>
<accession>A0A1L9VE33</accession>
<dbReference type="PANTHER" id="PTHR46910:SF3">
    <property type="entry name" value="HALOTOLERANCE PROTEIN 9-RELATED"/>
    <property type="match status" value="1"/>
</dbReference>
<dbReference type="GO" id="GO:0003677">
    <property type="term" value="F:DNA binding"/>
    <property type="evidence" value="ECO:0007669"/>
    <property type="project" value="UniProtKB-KW"/>
</dbReference>
<gene>
    <name evidence="6" type="ORF">ASPGLDRAFT_49621</name>
</gene>
<keyword evidence="3" id="KW-0238">DNA-binding</keyword>
<feature type="domain" description="Xylanolytic transcriptional activator regulatory" evidence="5">
    <location>
        <begin position="45"/>
        <end position="110"/>
    </location>
</feature>
<sequence length="416" mass="47359">MFVWGRKVLQYCSSHKYVDLDLIRYHALGAEYLMQSEMLQAASQTISNAAQLAMLVRLNDQRAWKQLPEHEVHDRKTLWWVVYFLDRKIAQRIGGPYCIRENEMAVSEFNFGLPLASPRVRTQNYIQALANLAKLWTKIWDSFFSTAAPKPADSREIEVMNTRILVAQRELPGELTWNTALLDNTYIFQGETEPQIRRRLSIFIRLNLLRLTIRQNPLHKTDQNSLSQNLCVSLASQVIDAIAAFTDSIANIEPCGFFFSTALVECIYHLIFAIQRNPPEAERTSGVDSLKRSYQLLVRFSRTLNTAKRAIRALGLAMSAPRHNANNVHDTHTCNVDQSNNELLNTIDPINIGASHSDNTTQQHYGSLEDTSLFAFFDGTAEDFQYNDTQDQILPDIGSGLELWDMLHYDLGGASD</sequence>
<dbReference type="GO" id="GO:0006351">
    <property type="term" value="P:DNA-templated transcription"/>
    <property type="evidence" value="ECO:0007669"/>
    <property type="project" value="InterPro"/>
</dbReference>
<dbReference type="PANTHER" id="PTHR46910">
    <property type="entry name" value="TRANSCRIPTION FACTOR PDR1"/>
    <property type="match status" value="1"/>
</dbReference>
<reference evidence="7" key="1">
    <citation type="journal article" date="2017" name="Genome Biol.">
        <title>Comparative genomics reveals high biological diversity and specific adaptations in the industrially and medically important fungal genus Aspergillus.</title>
        <authorList>
            <person name="de Vries R.P."/>
            <person name="Riley R."/>
            <person name="Wiebenga A."/>
            <person name="Aguilar-Osorio G."/>
            <person name="Amillis S."/>
            <person name="Uchima C.A."/>
            <person name="Anderluh G."/>
            <person name="Asadollahi M."/>
            <person name="Askin M."/>
            <person name="Barry K."/>
            <person name="Battaglia E."/>
            <person name="Bayram O."/>
            <person name="Benocci T."/>
            <person name="Braus-Stromeyer S.A."/>
            <person name="Caldana C."/>
            <person name="Canovas D."/>
            <person name="Cerqueira G.C."/>
            <person name="Chen F."/>
            <person name="Chen W."/>
            <person name="Choi C."/>
            <person name="Clum A."/>
            <person name="Dos Santos R.A."/>
            <person name="Damasio A.R."/>
            <person name="Diallinas G."/>
            <person name="Emri T."/>
            <person name="Fekete E."/>
            <person name="Flipphi M."/>
            <person name="Freyberg S."/>
            <person name="Gallo A."/>
            <person name="Gournas C."/>
            <person name="Habgood R."/>
            <person name="Hainaut M."/>
            <person name="Harispe M.L."/>
            <person name="Henrissat B."/>
            <person name="Hilden K.S."/>
            <person name="Hope R."/>
            <person name="Hossain A."/>
            <person name="Karabika E."/>
            <person name="Karaffa L."/>
            <person name="Karanyi Z."/>
            <person name="Krasevec N."/>
            <person name="Kuo A."/>
            <person name="Kusch H."/>
            <person name="LaButti K."/>
            <person name="Lagendijk E.L."/>
            <person name="Lapidus A."/>
            <person name="Levasseur A."/>
            <person name="Lindquist E."/>
            <person name="Lipzen A."/>
            <person name="Logrieco A.F."/>
            <person name="MacCabe A."/>
            <person name="Maekelae M.R."/>
            <person name="Malavazi I."/>
            <person name="Melin P."/>
            <person name="Meyer V."/>
            <person name="Mielnichuk N."/>
            <person name="Miskei M."/>
            <person name="Molnar A.P."/>
            <person name="Mule G."/>
            <person name="Ngan C.Y."/>
            <person name="Orejas M."/>
            <person name="Orosz E."/>
            <person name="Ouedraogo J.P."/>
            <person name="Overkamp K.M."/>
            <person name="Park H.-S."/>
            <person name="Perrone G."/>
            <person name="Piumi F."/>
            <person name="Punt P.J."/>
            <person name="Ram A.F."/>
            <person name="Ramon A."/>
            <person name="Rauscher S."/>
            <person name="Record E."/>
            <person name="Riano-Pachon D.M."/>
            <person name="Robert V."/>
            <person name="Roehrig J."/>
            <person name="Ruller R."/>
            <person name="Salamov A."/>
            <person name="Salih N.S."/>
            <person name="Samson R.A."/>
            <person name="Sandor E."/>
            <person name="Sanguinetti M."/>
            <person name="Schuetze T."/>
            <person name="Sepcic K."/>
            <person name="Shelest E."/>
            <person name="Sherlock G."/>
            <person name="Sophianopoulou V."/>
            <person name="Squina F.M."/>
            <person name="Sun H."/>
            <person name="Susca A."/>
            <person name="Todd R.B."/>
            <person name="Tsang A."/>
            <person name="Unkles S.E."/>
            <person name="van de Wiele N."/>
            <person name="van Rossen-Uffink D."/>
            <person name="Oliveira J.V."/>
            <person name="Vesth T.C."/>
            <person name="Visser J."/>
            <person name="Yu J.-H."/>
            <person name="Zhou M."/>
            <person name="Andersen M.R."/>
            <person name="Archer D.B."/>
            <person name="Baker S.E."/>
            <person name="Benoit I."/>
            <person name="Brakhage A.A."/>
            <person name="Braus G.H."/>
            <person name="Fischer R."/>
            <person name="Frisvad J.C."/>
            <person name="Goldman G.H."/>
            <person name="Houbraken J."/>
            <person name="Oakley B."/>
            <person name="Pocsi I."/>
            <person name="Scazzocchio C."/>
            <person name="Seiboth B."/>
            <person name="vanKuyk P.A."/>
            <person name="Wortman J."/>
            <person name="Dyer P.S."/>
            <person name="Grigoriev I.V."/>
        </authorList>
    </citation>
    <scope>NUCLEOTIDE SEQUENCE [LARGE SCALE GENOMIC DNA]</scope>
    <source>
        <strain evidence="7">CBS 516.65</strain>
    </source>
</reference>
<evidence type="ECO:0000256" key="4">
    <source>
        <dbReference type="ARBA" id="ARBA00023242"/>
    </source>
</evidence>
<keyword evidence="2" id="KW-0479">Metal-binding</keyword>
<dbReference type="AlphaFoldDB" id="A0A1L9VE33"/>
<dbReference type="InterPro" id="IPR007219">
    <property type="entry name" value="XnlR_reg_dom"/>
</dbReference>
<evidence type="ECO:0000259" key="5">
    <source>
        <dbReference type="Pfam" id="PF04082"/>
    </source>
</evidence>
<name>A0A1L9VE33_ASPGL</name>
<dbReference type="Pfam" id="PF04082">
    <property type="entry name" value="Fungal_trans"/>
    <property type="match status" value="1"/>
</dbReference>
<evidence type="ECO:0000256" key="3">
    <source>
        <dbReference type="ARBA" id="ARBA00023125"/>
    </source>
</evidence>
<dbReference type="EMBL" id="KV878903">
    <property type="protein sequence ID" value="OJJ82211.1"/>
    <property type="molecule type" value="Genomic_DNA"/>
</dbReference>
<dbReference type="Proteomes" id="UP000184300">
    <property type="component" value="Unassembled WGS sequence"/>
</dbReference>
<proteinExistence type="predicted"/>
<dbReference type="VEuPathDB" id="FungiDB:ASPGLDRAFT_49621"/>
<evidence type="ECO:0000256" key="1">
    <source>
        <dbReference type="ARBA" id="ARBA00004123"/>
    </source>
</evidence>
<organism evidence="6 7">
    <name type="scientific">Aspergillus glaucus CBS 516.65</name>
    <dbReference type="NCBI Taxonomy" id="1160497"/>
    <lineage>
        <taxon>Eukaryota</taxon>
        <taxon>Fungi</taxon>
        <taxon>Dikarya</taxon>
        <taxon>Ascomycota</taxon>
        <taxon>Pezizomycotina</taxon>
        <taxon>Eurotiomycetes</taxon>
        <taxon>Eurotiomycetidae</taxon>
        <taxon>Eurotiales</taxon>
        <taxon>Aspergillaceae</taxon>
        <taxon>Aspergillus</taxon>
        <taxon>Aspergillus subgen. Aspergillus</taxon>
    </lineage>
</organism>
<protein>
    <recommendedName>
        <fullName evidence="5">Xylanolytic transcriptional activator regulatory domain-containing protein</fullName>
    </recommendedName>
</protein>
<dbReference type="RefSeq" id="XP_022398909.1">
    <property type="nucleotide sequence ID" value="XM_022547144.1"/>
</dbReference>